<dbReference type="Gene3D" id="3.90.550.10">
    <property type="entry name" value="Spore Coat Polysaccharide Biosynthesis Protein SpsA, Chain A"/>
    <property type="match status" value="1"/>
</dbReference>
<dbReference type="InterPro" id="IPR001173">
    <property type="entry name" value="Glyco_trans_2-like"/>
</dbReference>
<feature type="compositionally biased region" description="Basic and acidic residues" evidence="2">
    <location>
        <begin position="1"/>
        <end position="11"/>
    </location>
</feature>
<keyword evidence="5" id="KW-1185">Reference proteome</keyword>
<dbReference type="Proteomes" id="UP000309215">
    <property type="component" value="Unassembled WGS sequence"/>
</dbReference>
<organism evidence="4 5">
    <name type="scientific">Polyangium fumosum</name>
    <dbReference type="NCBI Taxonomy" id="889272"/>
    <lineage>
        <taxon>Bacteria</taxon>
        <taxon>Pseudomonadati</taxon>
        <taxon>Myxococcota</taxon>
        <taxon>Polyangia</taxon>
        <taxon>Polyangiales</taxon>
        <taxon>Polyangiaceae</taxon>
        <taxon>Polyangium</taxon>
    </lineage>
</organism>
<protein>
    <submittedName>
        <fullName evidence="4">Glycosyltransferase</fullName>
    </submittedName>
</protein>
<comment type="caution">
    <text evidence="4">The sequence shown here is derived from an EMBL/GenBank/DDBJ whole genome shotgun (WGS) entry which is preliminary data.</text>
</comment>
<dbReference type="OrthoDB" id="9790457at2"/>
<evidence type="ECO:0000313" key="5">
    <source>
        <dbReference type="Proteomes" id="UP000309215"/>
    </source>
</evidence>
<dbReference type="SUPFAM" id="SSF48452">
    <property type="entry name" value="TPR-like"/>
    <property type="match status" value="1"/>
</dbReference>
<proteinExistence type="inferred from homology"/>
<comment type="similarity">
    <text evidence="1">Belongs to the glycosyltransferase 2 family. WaaE/KdtX subfamily.</text>
</comment>
<evidence type="ECO:0000256" key="2">
    <source>
        <dbReference type="SAM" id="MobiDB-lite"/>
    </source>
</evidence>
<gene>
    <name evidence="4" type="ORF">E8A74_17290</name>
</gene>
<dbReference type="PANTHER" id="PTHR43630:SF2">
    <property type="entry name" value="GLYCOSYLTRANSFERASE"/>
    <property type="match status" value="1"/>
</dbReference>
<dbReference type="Gene3D" id="1.25.40.10">
    <property type="entry name" value="Tetratricopeptide repeat domain"/>
    <property type="match status" value="1"/>
</dbReference>
<name>A0A4U1JCD2_9BACT</name>
<keyword evidence="4" id="KW-0808">Transferase</keyword>
<feature type="domain" description="Glycosyltransferase 2-like" evidence="3">
    <location>
        <begin position="73"/>
        <end position="167"/>
    </location>
</feature>
<dbReference type="AlphaFoldDB" id="A0A4U1JCD2"/>
<dbReference type="GO" id="GO:0016740">
    <property type="term" value="F:transferase activity"/>
    <property type="evidence" value="ECO:0007669"/>
    <property type="project" value="UniProtKB-KW"/>
</dbReference>
<dbReference type="PANTHER" id="PTHR43630">
    <property type="entry name" value="POLY-BETA-1,6-N-ACETYL-D-GLUCOSAMINE SYNTHASE"/>
    <property type="match status" value="1"/>
</dbReference>
<dbReference type="InterPro" id="IPR029044">
    <property type="entry name" value="Nucleotide-diphossugar_trans"/>
</dbReference>
<evidence type="ECO:0000313" key="4">
    <source>
        <dbReference type="EMBL" id="TKD07527.1"/>
    </source>
</evidence>
<feature type="region of interest" description="Disordered" evidence="2">
    <location>
        <begin position="1"/>
        <end position="52"/>
    </location>
</feature>
<sequence>MSARAGRERARGARIPRTTKNLRMRRGEQKRTRTTRSRMLGSPPSALDKPPAPRAFMAPAMPKKPGSLLTLSMIVKDEAATIARTLASAKPFVDRWVVLDTGSTDGTQEVVRRAMEGVPGELFEEPFVDFATTRNRALDLAGEATTFVLWLDADDEIENGKALRAFLERERAAEGPEREAYYVRVALGIQFDSPRIVRSAAGWRFRGVVHEVLMHDDRPPPSVRVPDVRIRHDRGEVSAERSKKRWERDVGLLERALAEDPTNARAAFYLAETLLWLGRFQEAEAAFSRRIAMGGWAEEIFESKMGIARCGVGQNLPWPRVLSRWLDAHLAAPHRAEPLYAIALHHDTRKEHALTYLYARRGDELPLPVEDRLFVDEEVYTWKMADLVASSAYFLGAFDVGEAAARKATKARPNDARLQQNLAFYVDRRRKPSR</sequence>
<dbReference type="InterPro" id="IPR011990">
    <property type="entry name" value="TPR-like_helical_dom_sf"/>
</dbReference>
<dbReference type="SUPFAM" id="SSF53448">
    <property type="entry name" value="Nucleotide-diphospho-sugar transferases"/>
    <property type="match status" value="1"/>
</dbReference>
<dbReference type="Pfam" id="PF14559">
    <property type="entry name" value="TPR_19"/>
    <property type="match status" value="1"/>
</dbReference>
<evidence type="ECO:0000259" key="3">
    <source>
        <dbReference type="Pfam" id="PF00535"/>
    </source>
</evidence>
<dbReference type="EMBL" id="SSMQ01000016">
    <property type="protein sequence ID" value="TKD07527.1"/>
    <property type="molecule type" value="Genomic_DNA"/>
</dbReference>
<evidence type="ECO:0000256" key="1">
    <source>
        <dbReference type="ARBA" id="ARBA00038494"/>
    </source>
</evidence>
<dbReference type="Pfam" id="PF00535">
    <property type="entry name" value="Glycos_transf_2"/>
    <property type="match status" value="1"/>
</dbReference>
<accession>A0A4U1JCD2</accession>
<reference evidence="4 5" key="1">
    <citation type="submission" date="2019-04" db="EMBL/GenBank/DDBJ databases">
        <authorList>
            <person name="Li Y."/>
            <person name="Wang J."/>
        </authorList>
    </citation>
    <scope>NUCLEOTIDE SEQUENCE [LARGE SCALE GENOMIC DNA]</scope>
    <source>
        <strain evidence="4 5">DSM 14668</strain>
    </source>
</reference>